<gene>
    <name evidence="2" type="ORF">JRA39_002506</name>
</gene>
<reference evidence="2" key="1">
    <citation type="submission" date="2024-02" db="EMBL/GenBank/DDBJ databases">
        <authorList>
            <consortium name="Clinical and Environmental Microbiology Branch: Whole genome sequencing antimicrobial resistance pathogens in the healthcare setting"/>
        </authorList>
    </citation>
    <scope>NUCLEOTIDE SEQUENCE</scope>
    <source>
        <strain evidence="2">2020GO-00142</strain>
    </source>
</reference>
<feature type="region of interest" description="Disordered" evidence="1">
    <location>
        <begin position="1"/>
        <end position="25"/>
    </location>
</feature>
<protein>
    <submittedName>
        <fullName evidence="2">Uncharacterized protein</fullName>
    </submittedName>
</protein>
<feature type="compositionally biased region" description="Polar residues" evidence="1">
    <location>
        <begin position="15"/>
        <end position="25"/>
    </location>
</feature>
<evidence type="ECO:0000256" key="1">
    <source>
        <dbReference type="SAM" id="MobiDB-lite"/>
    </source>
</evidence>
<organism evidence="2">
    <name type="scientific">Providencia stuartii</name>
    <dbReference type="NCBI Taxonomy" id="588"/>
    <lineage>
        <taxon>Bacteria</taxon>
        <taxon>Pseudomonadati</taxon>
        <taxon>Pseudomonadota</taxon>
        <taxon>Gammaproteobacteria</taxon>
        <taxon>Enterobacterales</taxon>
        <taxon>Morganellaceae</taxon>
        <taxon>Providencia</taxon>
    </lineage>
</organism>
<dbReference type="RefSeq" id="WP_247047928.1">
    <property type="nucleotide sequence ID" value="NZ_JALLDV010000219.1"/>
</dbReference>
<accession>A0AAI9MVY7</accession>
<name>A0AAI9MVY7_PROST</name>
<dbReference type="EMBL" id="AAZDVE040000018">
    <property type="protein sequence ID" value="EMP9433437.1"/>
    <property type="molecule type" value="Genomic_DNA"/>
</dbReference>
<dbReference type="AlphaFoldDB" id="A0AAI9MVY7"/>
<evidence type="ECO:0000313" key="2">
    <source>
        <dbReference type="EMBL" id="EMP9433437.1"/>
    </source>
</evidence>
<comment type="caution">
    <text evidence="2">The sequence shown here is derived from an EMBL/GenBank/DDBJ whole genome shotgun (WGS) entry which is preliminary data.</text>
</comment>
<proteinExistence type="predicted"/>
<sequence>MITPLKNNHLKTPSEHTLPTNHDSSTLVNKVKNTWQAKTIENTKQLKLTTQEIENIKTFFTTLRVSDPKDIKNSEDHKTNFLALYKKLNRLSSEEKKRFIAGAIQLLGKPDTFDNQELLKKTFNHAFYRVNAVKFMLQPLTEQMNNQIGHNKLEDDGDDELSFV</sequence>